<feature type="transmembrane region" description="Helical" evidence="9">
    <location>
        <begin position="231"/>
        <end position="250"/>
    </location>
</feature>
<keyword evidence="5 9" id="KW-1133">Transmembrane helix</keyword>
<dbReference type="InterPro" id="IPR044669">
    <property type="entry name" value="YneE/VCCN1/2-like"/>
</dbReference>
<dbReference type="PANTHER" id="PTHR33281">
    <property type="entry name" value="UPF0187 PROTEIN YNEE"/>
    <property type="match status" value="1"/>
</dbReference>
<feature type="transmembrane region" description="Helical" evidence="9">
    <location>
        <begin position="20"/>
        <end position="37"/>
    </location>
</feature>
<gene>
    <name evidence="10" type="ORF">ACFOWM_05605</name>
</gene>
<dbReference type="Pfam" id="PF25539">
    <property type="entry name" value="Bestrophin_2"/>
    <property type="match status" value="1"/>
</dbReference>
<feature type="transmembrane region" description="Helical" evidence="9">
    <location>
        <begin position="43"/>
        <end position="62"/>
    </location>
</feature>
<evidence type="ECO:0000256" key="9">
    <source>
        <dbReference type="SAM" id="Phobius"/>
    </source>
</evidence>
<sequence length="339" mass="39417">MLLQKNIPFKYVFGKIKYEIIFISLYAIFITVLYRVYELTHISIPISVPSVLGTVISLLLGFRSNQAYDRWWEARHIWGAIVNDSRTLARQIISFTPTNVQDDNLEAFKQRVINRQIAWTYCLGRHLRHQKTLTGLDKYLDKNEWAYLKQFDNKPAAILDLMGRDIQLALDEGWINRFQQVEIDKTITRLCDAMGKCERIKNTVFPITYSLYIHLAMMLFIILLPFSIIEFVGMFEIPLVIAISACFLLIEKMAIHLQDPFENKPTDTPMTSIAQTIEKNLVQLYLMNAHKNNMQPSSVFENYSDVTIQQHTTTLTDKLFNKTSDSSQPVKEQPAYYIL</sequence>
<proteinExistence type="inferred from homology"/>
<dbReference type="RefSeq" id="WP_379707698.1">
    <property type="nucleotide sequence ID" value="NZ_JBHSCZ010000001.1"/>
</dbReference>
<comment type="caution">
    <text evidence="10">The sequence shown here is derived from an EMBL/GenBank/DDBJ whole genome shotgun (WGS) entry which is preliminary data.</text>
</comment>
<accession>A0ABV8QPX3</accession>
<keyword evidence="7 9" id="KW-0472">Membrane</keyword>
<keyword evidence="3" id="KW-1003">Cell membrane</keyword>
<dbReference type="PANTHER" id="PTHR33281:SF19">
    <property type="entry name" value="VOLTAGE-DEPENDENT ANION CHANNEL-FORMING PROTEIN YNEE"/>
    <property type="match status" value="1"/>
</dbReference>
<evidence type="ECO:0000256" key="3">
    <source>
        <dbReference type="ARBA" id="ARBA00022475"/>
    </source>
</evidence>
<keyword evidence="4 9" id="KW-0812">Transmembrane</keyword>
<comment type="subcellular location">
    <subcellularLocation>
        <location evidence="1">Cell membrane</location>
        <topology evidence="1">Multi-pass membrane protein</topology>
    </subcellularLocation>
</comment>
<evidence type="ECO:0000256" key="7">
    <source>
        <dbReference type="ARBA" id="ARBA00023136"/>
    </source>
</evidence>
<dbReference type="Proteomes" id="UP001595907">
    <property type="component" value="Unassembled WGS sequence"/>
</dbReference>
<evidence type="ECO:0000256" key="6">
    <source>
        <dbReference type="ARBA" id="ARBA00023065"/>
    </source>
</evidence>
<evidence type="ECO:0000313" key="10">
    <source>
        <dbReference type="EMBL" id="MFC4262341.1"/>
    </source>
</evidence>
<organism evidence="10 11">
    <name type="scientific">Ferruginibacter yonginensis</name>
    <dbReference type="NCBI Taxonomy" id="1310416"/>
    <lineage>
        <taxon>Bacteria</taxon>
        <taxon>Pseudomonadati</taxon>
        <taxon>Bacteroidota</taxon>
        <taxon>Chitinophagia</taxon>
        <taxon>Chitinophagales</taxon>
        <taxon>Chitinophagaceae</taxon>
        <taxon>Ferruginibacter</taxon>
    </lineage>
</organism>
<evidence type="ECO:0000256" key="2">
    <source>
        <dbReference type="ARBA" id="ARBA00022448"/>
    </source>
</evidence>
<keyword evidence="2" id="KW-0813">Transport</keyword>
<reference evidence="11" key="1">
    <citation type="journal article" date="2019" name="Int. J. Syst. Evol. Microbiol.">
        <title>The Global Catalogue of Microorganisms (GCM) 10K type strain sequencing project: providing services to taxonomists for standard genome sequencing and annotation.</title>
        <authorList>
            <consortium name="The Broad Institute Genomics Platform"/>
            <consortium name="The Broad Institute Genome Sequencing Center for Infectious Disease"/>
            <person name="Wu L."/>
            <person name="Ma J."/>
        </authorList>
    </citation>
    <scope>NUCLEOTIDE SEQUENCE [LARGE SCALE GENOMIC DNA]</scope>
    <source>
        <strain evidence="11">CECT 8289</strain>
    </source>
</reference>
<evidence type="ECO:0000256" key="5">
    <source>
        <dbReference type="ARBA" id="ARBA00022989"/>
    </source>
</evidence>
<name>A0ABV8QPX3_9BACT</name>
<feature type="transmembrane region" description="Helical" evidence="9">
    <location>
        <begin position="204"/>
        <end position="225"/>
    </location>
</feature>
<evidence type="ECO:0000256" key="1">
    <source>
        <dbReference type="ARBA" id="ARBA00004651"/>
    </source>
</evidence>
<comment type="similarity">
    <text evidence="8">Belongs to the anion channel-forming bestrophin (TC 1.A.46) family.</text>
</comment>
<keyword evidence="11" id="KW-1185">Reference proteome</keyword>
<evidence type="ECO:0000256" key="8">
    <source>
        <dbReference type="ARBA" id="ARBA00034708"/>
    </source>
</evidence>
<evidence type="ECO:0000313" key="11">
    <source>
        <dbReference type="Proteomes" id="UP001595907"/>
    </source>
</evidence>
<dbReference type="EMBL" id="JBHSCZ010000001">
    <property type="protein sequence ID" value="MFC4262341.1"/>
    <property type="molecule type" value="Genomic_DNA"/>
</dbReference>
<evidence type="ECO:0000256" key="4">
    <source>
        <dbReference type="ARBA" id="ARBA00022692"/>
    </source>
</evidence>
<keyword evidence="6" id="KW-0406">Ion transport</keyword>
<protein>
    <submittedName>
        <fullName evidence="10">Bestrophin family protein</fullName>
    </submittedName>
</protein>